<accession>A0A7S0B9J9</accession>
<feature type="domain" description="AB hydrolase-1" evidence="2">
    <location>
        <begin position="59"/>
        <end position="184"/>
    </location>
</feature>
<dbReference type="Gene3D" id="3.40.50.1820">
    <property type="entry name" value="alpha/beta hydrolase"/>
    <property type="match status" value="1"/>
</dbReference>
<dbReference type="GO" id="GO:0016020">
    <property type="term" value="C:membrane"/>
    <property type="evidence" value="ECO:0007669"/>
    <property type="project" value="TreeGrafter"/>
</dbReference>
<sequence>MGNGASAGQRPRQPMRCRSESQVPKCFRYVKCPYPKAEEVFGTYGAINYSLVGREGAEVVICFHGLNGSRMLYQDLGEFLSSQGDFRVLSFDLYGHGLSNAPHVDLCPCKCSCSRPSSCGPPRGRYDLDFFVEQTDELLELIGLGDAPVNLIGFSLGGTVAVAFAQRYPSRVRRLVAMSPSGFIPKVPPSYYLLRASWWCLIPLAPHVLCTCWYKRERFARSLRSEGQEVDDDVIDNLWSRFVWQLYVKRGVASATLAVCQRVPWFNLRSLFKDAGRNKRPVLLIWGERDNLNPPHTVAQEVKKCFSNVQLMVVPNAGHIAICDKPRQVFFSILDFLKLAPDTRMDRVQLDRRGRSQIQFHMQVAPVASEGSERAVDRAAQMPVPLILGHTEDFQNSGQDEMTDRSSGALLPI</sequence>
<dbReference type="Pfam" id="PF00561">
    <property type="entry name" value="Abhydrolase_1"/>
    <property type="match status" value="2"/>
</dbReference>
<dbReference type="EMBL" id="HBEG01051047">
    <property type="protein sequence ID" value="CAD8387313.1"/>
    <property type="molecule type" value="Transcribed_RNA"/>
</dbReference>
<gene>
    <name evidence="3" type="ORF">PBAH0796_LOCUS31001</name>
</gene>
<dbReference type="InterPro" id="IPR000073">
    <property type="entry name" value="AB_hydrolase_1"/>
</dbReference>
<feature type="domain" description="AB hydrolase-1" evidence="2">
    <location>
        <begin position="269"/>
        <end position="326"/>
    </location>
</feature>
<evidence type="ECO:0000256" key="1">
    <source>
        <dbReference type="SAM" id="MobiDB-lite"/>
    </source>
</evidence>
<organism evidence="3">
    <name type="scientific">Pyrodinium bahamense</name>
    <dbReference type="NCBI Taxonomy" id="73915"/>
    <lineage>
        <taxon>Eukaryota</taxon>
        <taxon>Sar</taxon>
        <taxon>Alveolata</taxon>
        <taxon>Dinophyceae</taxon>
        <taxon>Gonyaulacales</taxon>
        <taxon>Pyrocystaceae</taxon>
        <taxon>Pyrodinium</taxon>
    </lineage>
</organism>
<dbReference type="AlphaFoldDB" id="A0A7S0B9J9"/>
<reference evidence="3" key="1">
    <citation type="submission" date="2021-01" db="EMBL/GenBank/DDBJ databases">
        <authorList>
            <person name="Corre E."/>
            <person name="Pelletier E."/>
            <person name="Niang G."/>
            <person name="Scheremetjew M."/>
            <person name="Finn R."/>
            <person name="Kale V."/>
            <person name="Holt S."/>
            <person name="Cochrane G."/>
            <person name="Meng A."/>
            <person name="Brown T."/>
            <person name="Cohen L."/>
        </authorList>
    </citation>
    <scope>NUCLEOTIDE SEQUENCE</scope>
    <source>
        <strain evidence="3">Pbaha01</strain>
    </source>
</reference>
<dbReference type="SUPFAM" id="SSF53474">
    <property type="entry name" value="alpha/beta-Hydrolases"/>
    <property type="match status" value="1"/>
</dbReference>
<dbReference type="PANTHER" id="PTHR43798">
    <property type="entry name" value="MONOACYLGLYCEROL LIPASE"/>
    <property type="match status" value="1"/>
</dbReference>
<feature type="region of interest" description="Disordered" evidence="1">
    <location>
        <begin position="392"/>
        <end position="413"/>
    </location>
</feature>
<name>A0A7S0B9J9_9DINO</name>
<dbReference type="PANTHER" id="PTHR43798:SF33">
    <property type="entry name" value="HYDROLASE, PUTATIVE (AFU_ORTHOLOGUE AFUA_2G14860)-RELATED"/>
    <property type="match status" value="1"/>
</dbReference>
<dbReference type="InterPro" id="IPR029058">
    <property type="entry name" value="AB_hydrolase_fold"/>
</dbReference>
<protein>
    <recommendedName>
        <fullName evidence="2">AB hydrolase-1 domain-containing protein</fullName>
    </recommendedName>
</protein>
<evidence type="ECO:0000259" key="2">
    <source>
        <dbReference type="Pfam" id="PF00561"/>
    </source>
</evidence>
<proteinExistence type="predicted"/>
<dbReference type="InterPro" id="IPR050266">
    <property type="entry name" value="AB_hydrolase_sf"/>
</dbReference>
<evidence type="ECO:0000313" key="3">
    <source>
        <dbReference type="EMBL" id="CAD8387313.1"/>
    </source>
</evidence>